<evidence type="ECO:0008006" key="3">
    <source>
        <dbReference type="Google" id="ProtNLM"/>
    </source>
</evidence>
<evidence type="ECO:0000313" key="1">
    <source>
        <dbReference type="EMBL" id="RXK05568.1"/>
    </source>
</evidence>
<organism evidence="1 2">
    <name type="scientific">Halarcobacter ebronensis</name>
    <dbReference type="NCBI Taxonomy" id="1462615"/>
    <lineage>
        <taxon>Bacteria</taxon>
        <taxon>Pseudomonadati</taxon>
        <taxon>Campylobacterota</taxon>
        <taxon>Epsilonproteobacteria</taxon>
        <taxon>Campylobacterales</taxon>
        <taxon>Arcobacteraceae</taxon>
        <taxon>Halarcobacter</taxon>
    </lineage>
</organism>
<gene>
    <name evidence="1" type="ORF">CRV07_08655</name>
</gene>
<protein>
    <recommendedName>
        <fullName evidence="3">Solute-binding protein family 3/N-terminal domain-containing protein</fullName>
    </recommendedName>
</protein>
<reference evidence="1 2" key="1">
    <citation type="submission" date="2017-10" db="EMBL/GenBank/DDBJ databases">
        <title>Genomics of the genus Arcobacter.</title>
        <authorList>
            <person name="Perez-Cataluna A."/>
            <person name="Figueras M.J."/>
        </authorList>
    </citation>
    <scope>NUCLEOTIDE SEQUENCE [LARGE SCALE GENOMIC DNA]</scope>
    <source>
        <strain evidence="1 2">CECT 8441</strain>
    </source>
</reference>
<dbReference type="AlphaFoldDB" id="A0A4Q1AQJ1"/>
<proteinExistence type="predicted"/>
<dbReference type="OrthoDB" id="547680at2"/>
<sequence length="295" mass="34999">MMVKLVILFYFSLLFVNSQKLYSKTIFVYNNNENKEDTVLHKYKNYDYKLLKLALDKTIPLYGEYELIPSEKMNKKRAIYTAKENKIKNFILNASASDDLLLGNLIYANVPTQRGSYGYRIAFISPNLENHPEKYDTLEKIKNLIIGQGVGWLDIDILKFHNFNVISCPNNESTCLMLAKNRIDIYLQGILQVKKQLERNKEMNLRYEKSFLIYYPLPKFFFTHKSNKAAIKRIEEGLKMAFDDGSFNRLFNIEFKKNMSIINMKNMKIYRLTNPYIRNFDSSYEKYNIKLENYR</sequence>
<accession>A0A4Q1AQJ1</accession>
<name>A0A4Q1AQJ1_9BACT</name>
<keyword evidence="2" id="KW-1185">Reference proteome</keyword>
<dbReference type="RefSeq" id="WP_129087318.1">
    <property type="nucleotide sequence ID" value="NZ_CP053836.1"/>
</dbReference>
<comment type="caution">
    <text evidence="1">The sequence shown here is derived from an EMBL/GenBank/DDBJ whole genome shotgun (WGS) entry which is preliminary data.</text>
</comment>
<dbReference type="SUPFAM" id="SSF53850">
    <property type="entry name" value="Periplasmic binding protein-like II"/>
    <property type="match status" value="1"/>
</dbReference>
<dbReference type="Gene3D" id="3.40.190.10">
    <property type="entry name" value="Periplasmic binding protein-like II"/>
    <property type="match status" value="2"/>
</dbReference>
<dbReference type="Proteomes" id="UP000289758">
    <property type="component" value="Unassembled WGS sequence"/>
</dbReference>
<dbReference type="EMBL" id="PDKK01000006">
    <property type="protein sequence ID" value="RXK05568.1"/>
    <property type="molecule type" value="Genomic_DNA"/>
</dbReference>
<evidence type="ECO:0000313" key="2">
    <source>
        <dbReference type="Proteomes" id="UP000289758"/>
    </source>
</evidence>